<feature type="region of interest" description="Disordered" evidence="1">
    <location>
        <begin position="1"/>
        <end position="77"/>
    </location>
</feature>
<feature type="compositionally biased region" description="Polar residues" evidence="1">
    <location>
        <begin position="46"/>
        <end position="77"/>
    </location>
</feature>
<proteinExistence type="predicted"/>
<name>A0A9P5YDG8_9AGAR</name>
<feature type="compositionally biased region" description="Basic residues" evidence="1">
    <location>
        <begin position="10"/>
        <end position="19"/>
    </location>
</feature>
<feature type="region of interest" description="Disordered" evidence="1">
    <location>
        <begin position="117"/>
        <end position="166"/>
    </location>
</feature>
<dbReference type="PANTHER" id="PTHR32428:SF2">
    <property type="entry name" value="TARGET OF RAPAMYCIN COMPLEX 2 SUBUNIT BIT61-RELATED"/>
    <property type="match status" value="1"/>
</dbReference>
<feature type="compositionally biased region" description="Polar residues" evidence="1">
    <location>
        <begin position="143"/>
        <end position="161"/>
    </location>
</feature>
<reference evidence="2" key="1">
    <citation type="submission" date="2020-11" db="EMBL/GenBank/DDBJ databases">
        <authorList>
            <consortium name="DOE Joint Genome Institute"/>
            <person name="Ahrendt S."/>
            <person name="Riley R."/>
            <person name="Andreopoulos W."/>
            <person name="Labutti K."/>
            <person name="Pangilinan J."/>
            <person name="Ruiz-Duenas F.J."/>
            <person name="Barrasa J.M."/>
            <person name="Sanchez-Garcia M."/>
            <person name="Camarero S."/>
            <person name="Miyauchi S."/>
            <person name="Serrano A."/>
            <person name="Linde D."/>
            <person name="Babiker R."/>
            <person name="Drula E."/>
            <person name="Ayuso-Fernandez I."/>
            <person name="Pacheco R."/>
            <person name="Padilla G."/>
            <person name="Ferreira P."/>
            <person name="Barriuso J."/>
            <person name="Kellner H."/>
            <person name="Castanera R."/>
            <person name="Alfaro M."/>
            <person name="Ramirez L."/>
            <person name="Pisabarro A.G."/>
            <person name="Kuo A."/>
            <person name="Tritt A."/>
            <person name="Lipzen A."/>
            <person name="He G."/>
            <person name="Yan M."/>
            <person name="Ng V."/>
            <person name="Cullen D."/>
            <person name="Martin F."/>
            <person name="Rosso M.-N."/>
            <person name="Henrissat B."/>
            <person name="Hibbett D."/>
            <person name="Martinez A.T."/>
            <person name="Grigoriev I.V."/>
        </authorList>
    </citation>
    <scope>NUCLEOTIDE SEQUENCE</scope>
    <source>
        <strain evidence="2">CBS 247.69</strain>
    </source>
</reference>
<feature type="region of interest" description="Disordered" evidence="1">
    <location>
        <begin position="462"/>
        <end position="528"/>
    </location>
</feature>
<sequence length="605" mass="66059">MVSGWATTHTHLHAPRRSHDHNPTQSKRSRSSSPDDTAERPRRSSSDATPRQTPATTRFLSSPTSNNDQDPNKNVLTSSQDVFSSSKRLGFFADKLSSSLSGTGHSAANLKSSLHPSQLLHPHSHTRNESALASTPTVPSPTMAATSSLSNVSKSHTSPSKASYGRTYDSKLVSREMHRLGNLAHLPSALAPPIASAPSVASLALPPTGSQASMSSNSTADPWGALHVHVLPLFNGEPLRIPIEDLNVLVKRHIQSVVSSSPPKALATLENDASELIASGMVTLNAKLTEIDEEKLVARVVEIWGFFWDQVLTYVEGVLLPLQTDSLLSSLYRNPKPHHRATSPSRQGNSVSSSLNSTFPISTYHIDVRNVALRSFRDKVILPLFPRLYTRLAMPNRQDNYQETSTYQQPRLQQMLLVLTSQRRQRPVTFSLTTPAPQPTPGEAAITDLLRVVRSPRSQFDGKMQAKMGPLSPLTRAPSFLSGGLPRDRRGRIAQKQKGKGPTHLAGIGSGEDDDMLGDETPRGGSSSYMVDVEREKEREFLEALRSPDVESSAARASVGGWGLGAGHEDIGKAAEEEEEDEPLDWDQAQVCRPFVRKNMMKVYV</sequence>
<dbReference type="OrthoDB" id="2290221at2759"/>
<dbReference type="AlphaFoldDB" id="A0A9P5YDG8"/>
<dbReference type="Pfam" id="PF08539">
    <property type="entry name" value="HbrB"/>
    <property type="match status" value="1"/>
</dbReference>
<dbReference type="GO" id="GO:0038203">
    <property type="term" value="P:TORC2 signaling"/>
    <property type="evidence" value="ECO:0007669"/>
    <property type="project" value="TreeGrafter"/>
</dbReference>
<dbReference type="GO" id="GO:0031932">
    <property type="term" value="C:TORC2 complex"/>
    <property type="evidence" value="ECO:0007669"/>
    <property type="project" value="TreeGrafter"/>
</dbReference>
<feature type="region of interest" description="Disordered" evidence="1">
    <location>
        <begin position="544"/>
        <end position="586"/>
    </location>
</feature>
<keyword evidence="3" id="KW-1185">Reference proteome</keyword>
<feature type="compositionally biased region" description="Acidic residues" evidence="1">
    <location>
        <begin position="576"/>
        <end position="585"/>
    </location>
</feature>
<feature type="compositionally biased region" description="Basic residues" evidence="1">
    <location>
        <begin position="489"/>
        <end position="501"/>
    </location>
</feature>
<organism evidence="2 3">
    <name type="scientific">Collybia nuda</name>
    <dbReference type="NCBI Taxonomy" id="64659"/>
    <lineage>
        <taxon>Eukaryota</taxon>
        <taxon>Fungi</taxon>
        <taxon>Dikarya</taxon>
        <taxon>Basidiomycota</taxon>
        <taxon>Agaricomycotina</taxon>
        <taxon>Agaricomycetes</taxon>
        <taxon>Agaricomycetidae</taxon>
        <taxon>Agaricales</taxon>
        <taxon>Tricholomatineae</taxon>
        <taxon>Clitocybaceae</taxon>
        <taxon>Collybia</taxon>
    </lineage>
</organism>
<protein>
    <submittedName>
        <fullName evidence="2">HbrB-like-domain-containing protein</fullName>
    </submittedName>
</protein>
<feature type="region of interest" description="Disordered" evidence="1">
    <location>
        <begin position="335"/>
        <end position="354"/>
    </location>
</feature>
<dbReference type="EMBL" id="MU150237">
    <property type="protein sequence ID" value="KAF9467254.1"/>
    <property type="molecule type" value="Genomic_DNA"/>
</dbReference>
<feature type="compositionally biased region" description="Polar residues" evidence="1">
    <location>
        <begin position="23"/>
        <end position="35"/>
    </location>
</feature>
<accession>A0A9P5YDG8</accession>
<gene>
    <name evidence="2" type="ORF">BDZ94DRAFT_1185592</name>
</gene>
<comment type="caution">
    <text evidence="2">The sequence shown here is derived from an EMBL/GenBank/DDBJ whole genome shotgun (WGS) entry which is preliminary data.</text>
</comment>
<evidence type="ECO:0000313" key="2">
    <source>
        <dbReference type="EMBL" id="KAF9467254.1"/>
    </source>
</evidence>
<evidence type="ECO:0000256" key="1">
    <source>
        <dbReference type="SAM" id="MobiDB-lite"/>
    </source>
</evidence>
<dbReference type="InterPro" id="IPR013745">
    <property type="entry name" value="Bit61/PRR5"/>
</dbReference>
<feature type="compositionally biased region" description="Polar residues" evidence="1">
    <location>
        <begin position="342"/>
        <end position="354"/>
    </location>
</feature>
<dbReference type="Proteomes" id="UP000807353">
    <property type="component" value="Unassembled WGS sequence"/>
</dbReference>
<dbReference type="PANTHER" id="PTHR32428">
    <property type="entry name" value="TARGET OF RAPAMYCIN COMPLEX 2 SUBUNIT BIT61-RELATED"/>
    <property type="match status" value="1"/>
</dbReference>
<evidence type="ECO:0000313" key="3">
    <source>
        <dbReference type="Proteomes" id="UP000807353"/>
    </source>
</evidence>